<name>A0ABW1YLW1_9GAMM</name>
<dbReference type="InterPro" id="IPR001296">
    <property type="entry name" value="Glyco_trans_1"/>
</dbReference>
<gene>
    <name evidence="3" type="ORF">ACFQBM_04365</name>
</gene>
<evidence type="ECO:0000313" key="4">
    <source>
        <dbReference type="Proteomes" id="UP001596425"/>
    </source>
</evidence>
<feature type="domain" description="Glycosyltransferase subfamily 4-like N-terminal" evidence="2">
    <location>
        <begin position="14"/>
        <end position="202"/>
    </location>
</feature>
<dbReference type="Gene3D" id="3.40.50.2000">
    <property type="entry name" value="Glycogen Phosphorylase B"/>
    <property type="match status" value="2"/>
</dbReference>
<dbReference type="InterPro" id="IPR028098">
    <property type="entry name" value="Glyco_trans_4-like_N"/>
</dbReference>
<dbReference type="Pfam" id="PF13439">
    <property type="entry name" value="Glyco_transf_4"/>
    <property type="match status" value="1"/>
</dbReference>
<feature type="domain" description="Glycosyl transferase family 1" evidence="1">
    <location>
        <begin position="210"/>
        <end position="360"/>
    </location>
</feature>
<dbReference type="PANTHER" id="PTHR45947:SF13">
    <property type="entry name" value="TRANSFERASE"/>
    <property type="match status" value="1"/>
</dbReference>
<evidence type="ECO:0000259" key="2">
    <source>
        <dbReference type="Pfam" id="PF13439"/>
    </source>
</evidence>
<organism evidence="3 4">
    <name type="scientific">Microbulbifer taiwanensis</name>
    <dbReference type="NCBI Taxonomy" id="986746"/>
    <lineage>
        <taxon>Bacteria</taxon>
        <taxon>Pseudomonadati</taxon>
        <taxon>Pseudomonadota</taxon>
        <taxon>Gammaproteobacteria</taxon>
        <taxon>Cellvibrionales</taxon>
        <taxon>Microbulbiferaceae</taxon>
        <taxon>Microbulbifer</taxon>
    </lineage>
</organism>
<protein>
    <submittedName>
        <fullName evidence="3">Glycosyltransferase family 4 protein</fullName>
        <ecNumber evidence="3">2.4.-.-</ecNumber>
    </submittedName>
</protein>
<evidence type="ECO:0000259" key="1">
    <source>
        <dbReference type="Pfam" id="PF00534"/>
    </source>
</evidence>
<reference evidence="4" key="1">
    <citation type="journal article" date="2019" name="Int. J. Syst. Evol. Microbiol.">
        <title>The Global Catalogue of Microorganisms (GCM) 10K type strain sequencing project: providing services to taxonomists for standard genome sequencing and annotation.</title>
        <authorList>
            <consortium name="The Broad Institute Genomics Platform"/>
            <consortium name="The Broad Institute Genome Sequencing Center for Infectious Disease"/>
            <person name="Wu L."/>
            <person name="Ma J."/>
        </authorList>
    </citation>
    <scope>NUCLEOTIDE SEQUENCE [LARGE SCALE GENOMIC DNA]</scope>
    <source>
        <strain evidence="4">CGMCC 1.13718</strain>
    </source>
</reference>
<accession>A0ABW1YLW1</accession>
<comment type="caution">
    <text evidence="3">The sequence shown here is derived from an EMBL/GenBank/DDBJ whole genome shotgun (WGS) entry which is preliminary data.</text>
</comment>
<keyword evidence="3" id="KW-0328">Glycosyltransferase</keyword>
<keyword evidence="4" id="KW-1185">Reference proteome</keyword>
<dbReference type="Proteomes" id="UP001596425">
    <property type="component" value="Unassembled WGS sequence"/>
</dbReference>
<dbReference type="PANTHER" id="PTHR45947">
    <property type="entry name" value="SULFOQUINOVOSYL TRANSFERASE SQD2"/>
    <property type="match status" value="1"/>
</dbReference>
<dbReference type="EC" id="2.4.-.-" evidence="3"/>
<keyword evidence="3" id="KW-0808">Transferase</keyword>
<evidence type="ECO:0000313" key="3">
    <source>
        <dbReference type="EMBL" id="MFC6632500.1"/>
    </source>
</evidence>
<dbReference type="RefSeq" id="WP_193194116.1">
    <property type="nucleotide sequence ID" value="NZ_JACZFR010000053.1"/>
</dbReference>
<dbReference type="CDD" id="cd03801">
    <property type="entry name" value="GT4_PimA-like"/>
    <property type="match status" value="1"/>
</dbReference>
<dbReference type="InterPro" id="IPR050194">
    <property type="entry name" value="Glycosyltransferase_grp1"/>
</dbReference>
<proteinExistence type="predicted"/>
<dbReference type="Pfam" id="PF00534">
    <property type="entry name" value="Glycos_transf_1"/>
    <property type="match status" value="1"/>
</dbReference>
<dbReference type="GO" id="GO:0016757">
    <property type="term" value="F:glycosyltransferase activity"/>
    <property type="evidence" value="ECO:0007669"/>
    <property type="project" value="UniProtKB-KW"/>
</dbReference>
<dbReference type="EMBL" id="JBHSVR010000001">
    <property type="protein sequence ID" value="MFC6632500.1"/>
    <property type="molecule type" value="Genomic_DNA"/>
</dbReference>
<dbReference type="SUPFAM" id="SSF53756">
    <property type="entry name" value="UDP-Glycosyltransferase/glycogen phosphorylase"/>
    <property type="match status" value="1"/>
</dbReference>
<sequence length="392" mass="44941">MKILIVHNSYQNRGGEDSVMESEAEMLQRGGHEVQILCFYNQEIDGIVNKIKAAVGVVYSRKSSQAIESEIRRFSPDLVHVHNYFPLISPAVFYVCKYLGVPVVHTLHNYRAICPTATFFHKGRIEERSLKESSWWTASKKVYRESYIGSFIVATMVEAHKYLGTWQNKVDRFIALTDFSRKKYIDAGWPESKISIKPNFIEDPFTDRKVFRKTDAYGVFVGRLSEEKGVNVLIDAWKNINFPLKIIGEGPLESIVSNKSADSLEFLGRQDRRSTLDFMRNADFIIVPSLCYETFGVVIIESFACGTPVIASRLGSFETMIEDGVTGLLFEPGSSESLIEKVQWMMHNRNLVFEMGLRARHEYLEKYTPENNYKITMGVYEQAIEEAKGRQW</sequence>